<dbReference type="NCBIfam" id="TIGR00023">
    <property type="entry name" value="glycerol-3-phosphate 1-O-acyltransferase PlsY"/>
    <property type="match status" value="1"/>
</dbReference>
<dbReference type="Proteomes" id="UP000523821">
    <property type="component" value="Unassembled WGS sequence"/>
</dbReference>
<comment type="subcellular location">
    <subcellularLocation>
        <location evidence="10">Cell membrane</location>
        <topology evidence="10">Multi-pass membrane protein</topology>
    </subcellularLocation>
</comment>
<evidence type="ECO:0000256" key="7">
    <source>
        <dbReference type="ARBA" id="ARBA00023136"/>
    </source>
</evidence>
<feature type="transmembrane region" description="Helical" evidence="10">
    <location>
        <begin position="12"/>
        <end position="32"/>
    </location>
</feature>
<keyword evidence="12" id="KW-1185">Reference proteome</keyword>
<keyword evidence="11" id="KW-0012">Acyltransferase</keyword>
<organism evidence="11 12">
    <name type="scientific">Prosthecomicrobium pneumaticum</name>
    <dbReference type="NCBI Taxonomy" id="81895"/>
    <lineage>
        <taxon>Bacteria</taxon>
        <taxon>Pseudomonadati</taxon>
        <taxon>Pseudomonadota</taxon>
        <taxon>Alphaproteobacteria</taxon>
        <taxon>Hyphomicrobiales</taxon>
        <taxon>Kaistiaceae</taxon>
        <taxon>Prosthecomicrobium</taxon>
    </lineage>
</organism>
<comment type="subunit">
    <text evidence="10">Probably interacts with PlsX.</text>
</comment>
<feature type="transmembrane region" description="Helical" evidence="10">
    <location>
        <begin position="88"/>
        <end position="106"/>
    </location>
</feature>
<evidence type="ECO:0000256" key="2">
    <source>
        <dbReference type="ARBA" id="ARBA00022516"/>
    </source>
</evidence>
<dbReference type="GO" id="GO:0043772">
    <property type="term" value="F:acyl-phosphate glycerol-3-phosphate acyltransferase activity"/>
    <property type="evidence" value="ECO:0007669"/>
    <property type="project" value="UniProtKB-UniRule"/>
</dbReference>
<keyword evidence="6 10" id="KW-0443">Lipid metabolism</keyword>
<evidence type="ECO:0000256" key="10">
    <source>
        <dbReference type="HAMAP-Rule" id="MF_01043"/>
    </source>
</evidence>
<keyword evidence="8 10" id="KW-0594">Phospholipid biosynthesis</keyword>
<name>A0A7W9CVJ4_9HYPH</name>
<comment type="caution">
    <text evidence="11">The sequence shown here is derived from an EMBL/GenBank/DDBJ whole genome shotgun (WGS) entry which is preliminary data.</text>
</comment>
<comment type="similarity">
    <text evidence="10">Belongs to the PlsY family.</text>
</comment>
<evidence type="ECO:0000256" key="5">
    <source>
        <dbReference type="ARBA" id="ARBA00022989"/>
    </source>
</evidence>
<comment type="function">
    <text evidence="10">Catalyzes the transfer of an acyl group from acyl-phosphate (acyl-PO(4)) to glycerol-3-phosphate (G3P) to form lysophosphatidic acid (LPA). This enzyme utilizes acyl-phosphate as fatty acyl donor, but not acyl-CoA or acyl-ACP.</text>
</comment>
<dbReference type="Pfam" id="PF02660">
    <property type="entry name" value="G3P_acyltransf"/>
    <property type="match status" value="1"/>
</dbReference>
<keyword evidence="5 10" id="KW-1133">Transmembrane helix</keyword>
<dbReference type="EC" id="2.3.1.275" evidence="10"/>
<comment type="pathway">
    <text evidence="10">Lipid metabolism; phospholipid metabolism.</text>
</comment>
<keyword evidence="3 10" id="KW-0808">Transferase</keyword>
<keyword evidence="2 10" id="KW-0444">Lipid biosynthesis</keyword>
<evidence type="ECO:0000256" key="3">
    <source>
        <dbReference type="ARBA" id="ARBA00022679"/>
    </source>
</evidence>
<dbReference type="EMBL" id="JACHOO010000003">
    <property type="protein sequence ID" value="MBB5752678.1"/>
    <property type="molecule type" value="Genomic_DNA"/>
</dbReference>
<reference evidence="11 12" key="1">
    <citation type="submission" date="2020-08" db="EMBL/GenBank/DDBJ databases">
        <title>Genomic Encyclopedia of Type Strains, Phase IV (KMG-IV): sequencing the most valuable type-strain genomes for metagenomic binning, comparative biology and taxonomic classification.</title>
        <authorList>
            <person name="Goeker M."/>
        </authorList>
    </citation>
    <scope>NUCLEOTIDE SEQUENCE [LARGE SCALE GENOMIC DNA]</scope>
    <source>
        <strain evidence="11 12">DSM 16268</strain>
    </source>
</reference>
<accession>A0A7W9CVJ4</accession>
<evidence type="ECO:0000313" key="11">
    <source>
        <dbReference type="EMBL" id="MBB5752678.1"/>
    </source>
</evidence>
<dbReference type="HAMAP" id="MF_01043">
    <property type="entry name" value="PlsY"/>
    <property type="match status" value="1"/>
</dbReference>
<evidence type="ECO:0000256" key="1">
    <source>
        <dbReference type="ARBA" id="ARBA00022475"/>
    </source>
</evidence>
<keyword evidence="9 10" id="KW-1208">Phospholipid metabolism</keyword>
<dbReference type="AlphaFoldDB" id="A0A7W9CVJ4"/>
<evidence type="ECO:0000313" key="12">
    <source>
        <dbReference type="Proteomes" id="UP000523821"/>
    </source>
</evidence>
<keyword evidence="4 10" id="KW-0812">Transmembrane</keyword>
<dbReference type="SMART" id="SM01207">
    <property type="entry name" value="G3P_acyltransf"/>
    <property type="match status" value="1"/>
</dbReference>
<keyword evidence="1 10" id="KW-1003">Cell membrane</keyword>
<dbReference type="PANTHER" id="PTHR30309:SF0">
    <property type="entry name" value="GLYCEROL-3-PHOSPHATE ACYLTRANSFERASE-RELATED"/>
    <property type="match status" value="1"/>
</dbReference>
<proteinExistence type="inferred from homology"/>
<feature type="transmembrane region" description="Helical" evidence="10">
    <location>
        <begin position="145"/>
        <end position="164"/>
    </location>
</feature>
<evidence type="ECO:0000256" key="8">
    <source>
        <dbReference type="ARBA" id="ARBA00023209"/>
    </source>
</evidence>
<dbReference type="GO" id="GO:0008654">
    <property type="term" value="P:phospholipid biosynthetic process"/>
    <property type="evidence" value="ECO:0007669"/>
    <property type="project" value="UniProtKB-UniRule"/>
</dbReference>
<sequence>MFASGWTIPLEQMLMALAFGYLLGSIPFGLILTRLAGAGDIRQIGSGNIGATNVLRTGRKGLAAATLLGDALKGTAAVVIAGRYGLEPALLAGFAAFMGHLFPVWLRFKGGKGVATFLGVLIGIAWPGAIVFAVVWLAVAFVTRFSSLGALAASVAVPIALALLGRPAEAQLFAVLAVIVWIRHAENIKRLLAGTESRIGKKG</sequence>
<evidence type="ECO:0000256" key="6">
    <source>
        <dbReference type="ARBA" id="ARBA00023098"/>
    </source>
</evidence>
<comment type="catalytic activity">
    <reaction evidence="10">
        <text>an acyl phosphate + sn-glycerol 3-phosphate = a 1-acyl-sn-glycero-3-phosphate + phosphate</text>
        <dbReference type="Rhea" id="RHEA:34075"/>
        <dbReference type="ChEBI" id="CHEBI:43474"/>
        <dbReference type="ChEBI" id="CHEBI:57597"/>
        <dbReference type="ChEBI" id="CHEBI:57970"/>
        <dbReference type="ChEBI" id="CHEBI:59918"/>
        <dbReference type="EC" id="2.3.1.275"/>
    </reaction>
</comment>
<keyword evidence="7 10" id="KW-0472">Membrane</keyword>
<dbReference type="InterPro" id="IPR003811">
    <property type="entry name" value="G3P_acylTferase_PlsY"/>
</dbReference>
<protein>
    <recommendedName>
        <fullName evidence="10">Glycerol-3-phosphate acyltransferase</fullName>
    </recommendedName>
    <alternativeName>
        <fullName evidence="10">Acyl-PO4 G3P acyltransferase</fullName>
    </alternativeName>
    <alternativeName>
        <fullName evidence="10">Acyl-phosphate--glycerol-3-phosphate acyltransferase</fullName>
    </alternativeName>
    <alternativeName>
        <fullName evidence="10">G3P acyltransferase</fullName>
        <shortName evidence="10">GPAT</shortName>
        <ecNumber evidence="10">2.3.1.275</ecNumber>
    </alternativeName>
    <alternativeName>
        <fullName evidence="10">Lysophosphatidic acid synthase</fullName>
        <shortName evidence="10">LPA synthase</shortName>
    </alternativeName>
</protein>
<evidence type="ECO:0000256" key="9">
    <source>
        <dbReference type="ARBA" id="ARBA00023264"/>
    </source>
</evidence>
<evidence type="ECO:0000256" key="4">
    <source>
        <dbReference type="ARBA" id="ARBA00022692"/>
    </source>
</evidence>
<gene>
    <name evidence="10" type="primary">plsY</name>
    <name evidence="11" type="ORF">GGQ63_001732</name>
</gene>
<dbReference type="RefSeq" id="WP_183854687.1">
    <property type="nucleotide sequence ID" value="NZ_JACHOO010000003.1"/>
</dbReference>
<feature type="transmembrane region" description="Helical" evidence="10">
    <location>
        <begin position="118"/>
        <end position="139"/>
    </location>
</feature>
<dbReference type="GO" id="GO:0005886">
    <property type="term" value="C:plasma membrane"/>
    <property type="evidence" value="ECO:0007669"/>
    <property type="project" value="UniProtKB-SubCell"/>
</dbReference>
<dbReference type="UniPathway" id="UPA00085"/>
<dbReference type="PANTHER" id="PTHR30309">
    <property type="entry name" value="INNER MEMBRANE PROTEIN YGIH"/>
    <property type="match status" value="1"/>
</dbReference>